<comment type="similarity">
    <text evidence="1">Belongs to the UPF0215 family.</text>
</comment>
<reference evidence="2 3" key="1">
    <citation type="submission" date="2019-10" db="EMBL/GenBank/DDBJ databases">
        <title>Sequencing and Assembly of Multiple Reported Metal-Biooxidizing Members of the Extremely Thermoacidophilic Archaeal Family Sulfolobaceae.</title>
        <authorList>
            <person name="Counts J.A."/>
            <person name="Kelly R.M."/>
        </authorList>
    </citation>
    <scope>NUCLEOTIDE SEQUENCE [LARGE SCALE GENOMIC DNA]</scope>
    <source>
        <strain evidence="2 3">DSM 6482</strain>
    </source>
</reference>
<protein>
    <recommendedName>
        <fullName evidence="1">UPF0215 protein GC250_04060</fullName>
    </recommendedName>
</protein>
<dbReference type="EMBL" id="WGGD01000005">
    <property type="protein sequence ID" value="MUN28632.1"/>
    <property type="molecule type" value="Genomic_DNA"/>
</dbReference>
<evidence type="ECO:0000256" key="1">
    <source>
        <dbReference type="HAMAP-Rule" id="MF_00582"/>
    </source>
</evidence>
<dbReference type="Gene3D" id="3.30.2170.10">
    <property type="entry name" value="archaeoglobus fulgidus dsm 4304 superfamily"/>
    <property type="match status" value="1"/>
</dbReference>
<gene>
    <name evidence="2" type="ORF">GC250_04060</name>
</gene>
<evidence type="ECO:0000313" key="2">
    <source>
        <dbReference type="EMBL" id="MUN28632.1"/>
    </source>
</evidence>
<organism evidence="2 3">
    <name type="scientific">Sulfuracidifex metallicus DSM 6482 = JCM 9184</name>
    <dbReference type="NCBI Taxonomy" id="523847"/>
    <lineage>
        <taxon>Archaea</taxon>
        <taxon>Thermoproteota</taxon>
        <taxon>Thermoprotei</taxon>
        <taxon>Sulfolobales</taxon>
        <taxon>Sulfolobaceae</taxon>
        <taxon>Sulfuracidifex</taxon>
    </lineage>
</organism>
<dbReference type="HAMAP" id="MF_00582">
    <property type="entry name" value="UPF0215"/>
    <property type="match status" value="1"/>
</dbReference>
<dbReference type="PANTHER" id="PTHR39518">
    <property type="entry name" value="UPF0215 PROTEIN MJ1150"/>
    <property type="match status" value="1"/>
</dbReference>
<dbReference type="Proteomes" id="UP000470772">
    <property type="component" value="Unassembled WGS sequence"/>
</dbReference>
<dbReference type="RefSeq" id="WP_156016351.1">
    <property type="nucleotide sequence ID" value="NZ_WGGD01000005.1"/>
</dbReference>
<proteinExistence type="inferred from homology"/>
<dbReference type="AlphaFoldDB" id="A0A6A9QU21"/>
<sequence length="175" mass="19666">MLVSGVDDGYFPLSFKGRKGKAPLISVVYDNFSIKNIDLDFITVDGEDATEIYSSLDKGDITIIDSVICGGFNYIKPTSNFIYFFGKKPNNTSILNALKKHFRDDNERIETINKVIGNLTSLSTKKGTVFVYTDLDLQIAKEIIEKYQIFVKYPEPIRSAHIIGRSVGQLQLKVL</sequence>
<dbReference type="Pfam" id="PF01949">
    <property type="entry name" value="Endo_dU"/>
    <property type="match status" value="1"/>
</dbReference>
<dbReference type="PANTHER" id="PTHR39518:SF2">
    <property type="entry name" value="UPF0215 PROTEIN MJ1150"/>
    <property type="match status" value="1"/>
</dbReference>
<dbReference type="PIRSF" id="PIRSF006380">
    <property type="entry name" value="UCP006380"/>
    <property type="match status" value="1"/>
</dbReference>
<keyword evidence="3" id="KW-1185">Reference proteome</keyword>
<dbReference type="InterPro" id="IPR002802">
    <property type="entry name" value="Endo_dU"/>
</dbReference>
<accession>A0A6A9QU21</accession>
<evidence type="ECO:0000313" key="3">
    <source>
        <dbReference type="Proteomes" id="UP000470772"/>
    </source>
</evidence>
<comment type="caution">
    <text evidence="2">The sequence shown here is derived from an EMBL/GenBank/DDBJ whole genome shotgun (WGS) entry which is preliminary data.</text>
</comment>
<name>A0A6A9QU21_SULME</name>